<evidence type="ECO:0000313" key="2">
    <source>
        <dbReference type="Proteomes" id="UP000799777"/>
    </source>
</evidence>
<keyword evidence="2" id="KW-1185">Reference proteome</keyword>
<dbReference type="PANTHER" id="PTHR38790:SF4">
    <property type="entry name" value="2EXR DOMAIN-CONTAINING PROTEIN"/>
    <property type="match status" value="1"/>
</dbReference>
<organism evidence="1 2">
    <name type="scientific">Setomelanomma holmii</name>
    <dbReference type="NCBI Taxonomy" id="210430"/>
    <lineage>
        <taxon>Eukaryota</taxon>
        <taxon>Fungi</taxon>
        <taxon>Dikarya</taxon>
        <taxon>Ascomycota</taxon>
        <taxon>Pezizomycotina</taxon>
        <taxon>Dothideomycetes</taxon>
        <taxon>Pleosporomycetidae</taxon>
        <taxon>Pleosporales</taxon>
        <taxon>Pleosporineae</taxon>
        <taxon>Phaeosphaeriaceae</taxon>
        <taxon>Setomelanomma</taxon>
    </lineage>
</organism>
<gene>
    <name evidence="1" type="ORF">EK21DRAFT_66407</name>
</gene>
<name>A0A9P4H8D5_9PLEO</name>
<proteinExistence type="predicted"/>
<reference evidence="1" key="1">
    <citation type="journal article" date="2020" name="Stud. Mycol.">
        <title>101 Dothideomycetes genomes: a test case for predicting lifestyles and emergence of pathogens.</title>
        <authorList>
            <person name="Haridas S."/>
            <person name="Albert R."/>
            <person name="Binder M."/>
            <person name="Bloem J."/>
            <person name="Labutti K."/>
            <person name="Salamov A."/>
            <person name="Andreopoulos B."/>
            <person name="Baker S."/>
            <person name="Barry K."/>
            <person name="Bills G."/>
            <person name="Bluhm B."/>
            <person name="Cannon C."/>
            <person name="Castanera R."/>
            <person name="Culley D."/>
            <person name="Daum C."/>
            <person name="Ezra D."/>
            <person name="Gonzalez J."/>
            <person name="Henrissat B."/>
            <person name="Kuo A."/>
            <person name="Liang C."/>
            <person name="Lipzen A."/>
            <person name="Lutzoni F."/>
            <person name="Magnuson J."/>
            <person name="Mondo S."/>
            <person name="Nolan M."/>
            <person name="Ohm R."/>
            <person name="Pangilinan J."/>
            <person name="Park H.-J."/>
            <person name="Ramirez L."/>
            <person name="Alfaro M."/>
            <person name="Sun H."/>
            <person name="Tritt A."/>
            <person name="Yoshinaga Y."/>
            <person name="Zwiers L.-H."/>
            <person name="Turgeon B."/>
            <person name="Goodwin S."/>
            <person name="Spatafora J."/>
            <person name="Crous P."/>
            <person name="Grigoriev I."/>
        </authorList>
    </citation>
    <scope>NUCLEOTIDE SEQUENCE</scope>
    <source>
        <strain evidence="1">CBS 110217</strain>
    </source>
</reference>
<dbReference type="EMBL" id="ML978194">
    <property type="protein sequence ID" value="KAF2030008.1"/>
    <property type="molecule type" value="Genomic_DNA"/>
</dbReference>
<dbReference type="AlphaFoldDB" id="A0A9P4H8D5"/>
<dbReference type="OrthoDB" id="5413827at2759"/>
<dbReference type="PANTHER" id="PTHR38790">
    <property type="entry name" value="2EXR DOMAIN-CONTAINING PROTEIN-RELATED"/>
    <property type="match status" value="1"/>
</dbReference>
<accession>A0A9P4H8D5</accession>
<evidence type="ECO:0000313" key="1">
    <source>
        <dbReference type="EMBL" id="KAF2030008.1"/>
    </source>
</evidence>
<protein>
    <submittedName>
        <fullName evidence="1">Uncharacterized protein</fullName>
    </submittedName>
</protein>
<dbReference type="Proteomes" id="UP000799777">
    <property type="component" value="Unassembled WGS sequence"/>
</dbReference>
<comment type="caution">
    <text evidence="1">The sequence shown here is derived from an EMBL/GenBank/DDBJ whole genome shotgun (WGS) entry which is preliminary data.</text>
</comment>
<sequence length="239" mass="26904">MAASSKVGRKNAVVGDSNARISRRPARGFHRFRSGVLNVTPKGAEKAQTLNNQNSPLLRLPPELRNKIWRYVLGGNVLRWTLVSSSRYSLKYRMAPPPGQIILGLDLLRTCRQIYAETALLPYQLNTFACTEYAGIKGELQYLQPFQRSHIAKLQLEASSIRGLWLGQGYLSDIERYTDARFCGKYKLGFLPALEEIQVCVLTPDLRSESAVDECKRSVRDQLSTLLAGKQVDITFENL</sequence>